<name>A0A2J6R6F4_HYAVF</name>
<dbReference type="Proteomes" id="UP000235786">
    <property type="component" value="Unassembled WGS sequence"/>
</dbReference>
<feature type="region of interest" description="Disordered" evidence="2">
    <location>
        <begin position="950"/>
        <end position="995"/>
    </location>
</feature>
<accession>A0A2J6R6F4</accession>
<dbReference type="Pfam" id="PF24883">
    <property type="entry name" value="NPHP3_N"/>
    <property type="match status" value="1"/>
</dbReference>
<feature type="domain" description="DUF7791" evidence="4">
    <location>
        <begin position="536"/>
        <end position="669"/>
    </location>
</feature>
<keyword evidence="6" id="KW-1185">Reference proteome</keyword>
<dbReference type="PANTHER" id="PTHR10039">
    <property type="entry name" value="AMELOGENIN"/>
    <property type="match status" value="1"/>
</dbReference>
<dbReference type="InterPro" id="IPR027417">
    <property type="entry name" value="P-loop_NTPase"/>
</dbReference>
<evidence type="ECO:0000313" key="6">
    <source>
        <dbReference type="Proteomes" id="UP000235786"/>
    </source>
</evidence>
<evidence type="ECO:0000256" key="1">
    <source>
        <dbReference type="ARBA" id="ARBA00022737"/>
    </source>
</evidence>
<dbReference type="STRING" id="1149755.A0A2J6R6F4"/>
<dbReference type="Gene3D" id="1.25.40.20">
    <property type="entry name" value="Ankyrin repeat-containing domain"/>
    <property type="match status" value="1"/>
</dbReference>
<evidence type="ECO:0000313" key="5">
    <source>
        <dbReference type="EMBL" id="PMD34100.1"/>
    </source>
</evidence>
<dbReference type="PANTHER" id="PTHR10039:SF5">
    <property type="entry name" value="NACHT DOMAIN-CONTAINING PROTEIN"/>
    <property type="match status" value="1"/>
</dbReference>
<evidence type="ECO:0000256" key="2">
    <source>
        <dbReference type="SAM" id="MobiDB-lite"/>
    </source>
</evidence>
<dbReference type="EMBL" id="KZ613954">
    <property type="protein sequence ID" value="PMD34100.1"/>
    <property type="molecule type" value="Genomic_DNA"/>
</dbReference>
<protein>
    <submittedName>
        <fullName evidence="5">Uncharacterized protein</fullName>
    </submittedName>
</protein>
<keyword evidence="1" id="KW-0677">Repeat</keyword>
<organism evidence="5 6">
    <name type="scientific">Hyaloscypha variabilis (strain UAMH 11265 / GT02V1 / F)</name>
    <name type="common">Meliniomyces variabilis</name>
    <dbReference type="NCBI Taxonomy" id="1149755"/>
    <lineage>
        <taxon>Eukaryota</taxon>
        <taxon>Fungi</taxon>
        <taxon>Dikarya</taxon>
        <taxon>Ascomycota</taxon>
        <taxon>Pezizomycotina</taxon>
        <taxon>Leotiomycetes</taxon>
        <taxon>Helotiales</taxon>
        <taxon>Hyaloscyphaceae</taxon>
        <taxon>Hyaloscypha</taxon>
        <taxon>Hyaloscypha variabilis</taxon>
    </lineage>
</organism>
<dbReference type="SUPFAM" id="SSF52540">
    <property type="entry name" value="P-loop containing nucleoside triphosphate hydrolases"/>
    <property type="match status" value="1"/>
</dbReference>
<dbReference type="Pfam" id="PF25053">
    <property type="entry name" value="DUF7791"/>
    <property type="match status" value="1"/>
</dbReference>
<dbReference type="InterPro" id="IPR056693">
    <property type="entry name" value="DUF7791"/>
</dbReference>
<dbReference type="InterPro" id="IPR036770">
    <property type="entry name" value="Ankyrin_rpt-contain_sf"/>
</dbReference>
<feature type="compositionally biased region" description="Basic and acidic residues" evidence="2">
    <location>
        <begin position="952"/>
        <end position="962"/>
    </location>
</feature>
<dbReference type="Gene3D" id="3.40.50.300">
    <property type="entry name" value="P-loop containing nucleotide triphosphate hydrolases"/>
    <property type="match status" value="1"/>
</dbReference>
<sequence length="995" mass="113904">MDPLTALGLASNIVQFVDYSSKLISTTRKIYNSASGAKEEYLELELLARNIRELAERAKSGPRTASYVNGAVKETDVLLDLSNQCIEVSSQLLSVLESVKVKGQHRGWDSFYQALRSEWKKDDIEALQQRLDRISNQLNIRTLLEWQDDVASKVHFLSVQNRRLETSRTEDIEDLRRGFKKIFNEIQEEGSKNRTALKQLYLATERGTGYGGEQVILEYIRFDTIEDRRIAVREAHHQTFSWVFERSDSEGSPKSGNFADWLASDDSLFWVSGKPGSGKSTLMKFLCEHEETQNILETWATAQGQQLVIASFFFWNAGRQPLQKSQEGLLRSILYQILRQCPDLIPLTAPSLSEGISYGQTHESLTIARLLGVFRSISTHMATSNVNFCFFLDGLDEYEGKPMDIIRLVELLKSMLKVKVCVSSRPWNEFEKVFGQDESKKLYMHDLTRGDIELYVRDTLENDAGFRELKERDSNCLNLVQDVVDAAKGVFLWVFLVVRSLLEGLTNADRIIDLQRRLRLLPTDLNDYFERILFTVDNFYRTQTAQMFRVTLMAKETLPSLCYWFIDQEDPSLMEKLEVASLSQQENGDRLRQIHKRLNACCKGLLEVASSAGDQFPKVDFLHRTVRDFLRIPEMQKLLDKWTSEGFDEHIAICEAIVCVVKTTPQEESHFQSYSPIINLLNTLFYHILMLEINKSSLTTEVRILDELDKTLKKLADAVDAVWDTLYAEYWGGPISTGELSILNIAALKGLRRYLQVKVDGQSLSISEQSDLFLAALSISEYQPRYNHRLEVVSFLLEQGFDPNLAIESVPDEEGSTVWVYFLINYKSRKLDTYDIIRAFLIHGADINAKVSGSSAADAVRELVTEDEARELAPLLPWVPMAKAVRPPQRNHEYETSIRFSNRVSAVKPRVSERPEDDFAQLLLQEALKQSGRSQAEDKFGNRADPLIKTVASDDTRIEHTSYNKQMPSEMQEDEGSESKRKRFIKSLFGRKQER</sequence>
<dbReference type="InterPro" id="IPR056884">
    <property type="entry name" value="NPHP3-like_N"/>
</dbReference>
<proteinExistence type="predicted"/>
<evidence type="ECO:0000259" key="4">
    <source>
        <dbReference type="Pfam" id="PF25053"/>
    </source>
</evidence>
<feature type="domain" description="Nephrocystin 3-like N-terminal" evidence="3">
    <location>
        <begin position="255"/>
        <end position="425"/>
    </location>
</feature>
<gene>
    <name evidence="5" type="ORF">L207DRAFT_468269</name>
</gene>
<evidence type="ECO:0000259" key="3">
    <source>
        <dbReference type="Pfam" id="PF24883"/>
    </source>
</evidence>
<dbReference type="AlphaFoldDB" id="A0A2J6R6F4"/>
<reference evidence="5 6" key="1">
    <citation type="submission" date="2016-04" db="EMBL/GenBank/DDBJ databases">
        <title>A degradative enzymes factory behind the ericoid mycorrhizal symbiosis.</title>
        <authorList>
            <consortium name="DOE Joint Genome Institute"/>
            <person name="Martino E."/>
            <person name="Morin E."/>
            <person name="Grelet G."/>
            <person name="Kuo A."/>
            <person name="Kohler A."/>
            <person name="Daghino S."/>
            <person name="Barry K."/>
            <person name="Choi C."/>
            <person name="Cichocki N."/>
            <person name="Clum A."/>
            <person name="Copeland A."/>
            <person name="Hainaut M."/>
            <person name="Haridas S."/>
            <person name="Labutti K."/>
            <person name="Lindquist E."/>
            <person name="Lipzen A."/>
            <person name="Khouja H.-R."/>
            <person name="Murat C."/>
            <person name="Ohm R."/>
            <person name="Olson A."/>
            <person name="Spatafora J."/>
            <person name="Veneault-Fourrey C."/>
            <person name="Henrissat B."/>
            <person name="Grigoriev I."/>
            <person name="Martin F."/>
            <person name="Perotto S."/>
        </authorList>
    </citation>
    <scope>NUCLEOTIDE SEQUENCE [LARGE SCALE GENOMIC DNA]</scope>
    <source>
        <strain evidence="5 6">F</strain>
    </source>
</reference>
<dbReference type="OrthoDB" id="341259at2759"/>